<dbReference type="AGR" id="WB:WBGene00077582"/>
<dbReference type="UCSC" id="F14H8.8">
    <property type="organism name" value="c. elegans"/>
</dbReference>
<keyword evidence="2" id="KW-0732">Signal</keyword>
<feature type="region of interest" description="Disordered" evidence="1">
    <location>
        <begin position="23"/>
        <end position="43"/>
    </location>
</feature>
<dbReference type="KEGG" id="cel:CELE_F14H8.8"/>
<organism evidence="3 4">
    <name type="scientific">Caenorhabditis elegans</name>
    <dbReference type="NCBI Taxonomy" id="6239"/>
    <lineage>
        <taxon>Eukaryota</taxon>
        <taxon>Metazoa</taxon>
        <taxon>Ecdysozoa</taxon>
        <taxon>Nematoda</taxon>
        <taxon>Chromadorea</taxon>
        <taxon>Rhabditida</taxon>
        <taxon>Rhabditina</taxon>
        <taxon>Rhabditomorpha</taxon>
        <taxon>Rhabditoidea</taxon>
        <taxon>Rhabditidae</taxon>
        <taxon>Peloderinae</taxon>
        <taxon>Caenorhabditis</taxon>
    </lineage>
</organism>
<protein>
    <submittedName>
        <fullName evidence="3">Neuropeptide-Like Protein</fullName>
    </submittedName>
</protein>
<proteinExistence type="predicted"/>
<evidence type="ECO:0000256" key="1">
    <source>
        <dbReference type="SAM" id="MobiDB-lite"/>
    </source>
</evidence>
<dbReference type="RefSeq" id="NP_001122919.1">
    <property type="nucleotide sequence ID" value="NM_001129447.1"/>
</dbReference>
<evidence type="ECO:0000256" key="2">
    <source>
        <dbReference type="SAM" id="SignalP"/>
    </source>
</evidence>
<dbReference type="GeneID" id="6418726"/>
<dbReference type="EMBL" id="BX284605">
    <property type="protein sequence ID" value="CAQ16137.1"/>
    <property type="molecule type" value="Genomic_DNA"/>
</dbReference>
<feature type="signal peptide" evidence="2">
    <location>
        <begin position="1"/>
        <end position="21"/>
    </location>
</feature>
<dbReference type="AlphaFoldDB" id="B1Q269"/>
<feature type="chain" id="PRO_5002768724" evidence="2">
    <location>
        <begin position="22"/>
        <end position="88"/>
    </location>
</feature>
<reference evidence="3 4" key="1">
    <citation type="journal article" date="1998" name="Science">
        <title>Genome sequence of the nematode C. elegans: a platform for investigating biology.</title>
        <authorList>
            <consortium name="The C. elegans sequencing consortium"/>
            <person name="Sulson J.E."/>
            <person name="Waterston R."/>
        </authorList>
    </citation>
    <scope>NUCLEOTIDE SEQUENCE [LARGE SCALE GENOMIC DNA]</scope>
    <source>
        <strain evidence="3 4">Bristol N2</strain>
    </source>
</reference>
<dbReference type="FunCoup" id="B1Q269">
    <property type="interactions" value="115"/>
</dbReference>
<dbReference type="Proteomes" id="UP000001940">
    <property type="component" value="Chromosome V"/>
</dbReference>
<keyword evidence="4" id="KW-1185">Reference proteome</keyword>
<evidence type="ECO:0000313" key="4">
    <source>
        <dbReference type="Proteomes" id="UP000001940"/>
    </source>
</evidence>
<feature type="compositionally biased region" description="Low complexity" evidence="1">
    <location>
        <begin position="23"/>
        <end position="34"/>
    </location>
</feature>
<sequence length="88" mass="9889">MSMIFLIVCSAAVLFSTLVHCMSSGSNRPSSNRRGLNRDPKIDPDIQKQYVPLLPNWDSQLPEVLEESMKVQSKVRAEDGRESVIDNI</sequence>
<dbReference type="PaxDb" id="6239-F14H8.8"/>
<gene>
    <name evidence="3" type="ORF">CELE_F14H8.8</name>
    <name evidence="3 5" type="ORF">F14H8.8</name>
</gene>
<dbReference type="OrthoDB" id="5858258at2759"/>
<dbReference type="CTD" id="6418726"/>
<dbReference type="eggNOG" id="ENOG502TIST">
    <property type="taxonomic scope" value="Eukaryota"/>
</dbReference>
<dbReference type="SMR" id="B1Q269"/>
<dbReference type="WormBase" id="F14H8.8">
    <property type="protein sequence ID" value="CE42355"/>
    <property type="gene ID" value="WBGene00077582"/>
</dbReference>
<evidence type="ECO:0000313" key="5">
    <source>
        <dbReference type="WormBase" id="F14H8.8"/>
    </source>
</evidence>
<dbReference type="HOGENOM" id="CLU_190167_0_0_1"/>
<dbReference type="OMA" id="NWDSQLP"/>
<dbReference type="Bgee" id="WBGene00077582">
    <property type="expression patterns" value="Expressed in adult organism and 1 other cell type or tissue"/>
</dbReference>
<dbReference type="InParanoid" id="B1Q269"/>
<name>B1Q269_CAEEL</name>
<accession>B1Q269</accession>
<evidence type="ECO:0000313" key="3">
    <source>
        <dbReference type="EMBL" id="CAQ16137.1"/>
    </source>
</evidence>